<comment type="similarity">
    <text evidence="4">Belongs to the peptidase C15 family.</text>
</comment>
<keyword evidence="12" id="KW-1185">Reference proteome</keyword>
<dbReference type="InterPro" id="IPR033694">
    <property type="entry name" value="PGPEP1_Cys_AS"/>
</dbReference>
<evidence type="ECO:0000256" key="8">
    <source>
        <dbReference type="ARBA" id="ARBA00022807"/>
    </source>
</evidence>
<dbReference type="PROSITE" id="PS01334">
    <property type="entry name" value="PYRASE_CYS"/>
    <property type="match status" value="1"/>
</dbReference>
<evidence type="ECO:0000256" key="10">
    <source>
        <dbReference type="PROSITE-ProRule" id="PRU10077"/>
    </source>
</evidence>
<feature type="active site" evidence="10">
    <location>
        <position position="145"/>
    </location>
</feature>
<dbReference type="CDD" id="cd00501">
    <property type="entry name" value="Peptidase_C15"/>
    <property type="match status" value="1"/>
</dbReference>
<comment type="catalytic activity">
    <reaction evidence="1 9">
        <text>Release of an N-terminal pyroglutamyl group from a polypeptide, the second amino acid generally not being Pro.</text>
        <dbReference type="EC" id="3.4.19.3"/>
    </reaction>
</comment>
<dbReference type="InterPro" id="IPR036440">
    <property type="entry name" value="Peptidase_C15-like_sf"/>
</dbReference>
<evidence type="ECO:0000256" key="3">
    <source>
        <dbReference type="ARBA" id="ARBA00004496"/>
    </source>
</evidence>
<dbReference type="InterPro" id="IPR033693">
    <property type="entry name" value="PGPEP1_Glu_AS"/>
</dbReference>
<comment type="subcellular location">
    <subcellularLocation>
        <location evidence="3">Cytoplasm</location>
    </subcellularLocation>
</comment>
<dbReference type="SUPFAM" id="SSF53182">
    <property type="entry name" value="Pyrrolidone carboxyl peptidase (pyroglutamate aminopeptidase)"/>
    <property type="match status" value="1"/>
</dbReference>
<proteinExistence type="inferred from homology"/>
<dbReference type="PRINTS" id="PR00706">
    <property type="entry name" value="PYROGLUPTASE"/>
</dbReference>
<reference evidence="12" key="1">
    <citation type="journal article" date="2019" name="Int. J. Syst. Evol. Microbiol.">
        <title>The Global Catalogue of Microorganisms (GCM) 10K type strain sequencing project: providing services to taxonomists for standard genome sequencing and annotation.</title>
        <authorList>
            <consortium name="The Broad Institute Genomics Platform"/>
            <consortium name="The Broad Institute Genome Sequencing Center for Infectious Disease"/>
            <person name="Wu L."/>
            <person name="Ma J."/>
        </authorList>
    </citation>
    <scope>NUCLEOTIDE SEQUENCE [LARGE SCALE GENOMIC DNA]</scope>
    <source>
        <strain evidence="12">KCTC 33842</strain>
    </source>
</reference>
<dbReference type="Proteomes" id="UP001597475">
    <property type="component" value="Unassembled WGS sequence"/>
</dbReference>
<comment type="function">
    <text evidence="2">Removes 5-oxoproline from various penultimate amino acid residues except L-proline.</text>
</comment>
<gene>
    <name evidence="11" type="ORF">ACFSR9_03095</name>
</gene>
<dbReference type="EC" id="3.4.19.3" evidence="9"/>
<evidence type="ECO:0000256" key="9">
    <source>
        <dbReference type="PROSITE-ProRule" id="PRU10076"/>
    </source>
</evidence>
<accession>A0ABW5P2U3</accession>
<comment type="caution">
    <text evidence="11">The sequence shown here is derived from an EMBL/GenBank/DDBJ whole genome shotgun (WGS) entry which is preliminary data.</text>
</comment>
<dbReference type="PROSITE" id="PS01333">
    <property type="entry name" value="PYRASE_GLU"/>
    <property type="match status" value="1"/>
</dbReference>
<dbReference type="NCBIfam" id="NF009675">
    <property type="entry name" value="PRK13196.1"/>
    <property type="match status" value="1"/>
</dbReference>
<organism evidence="11 12">
    <name type="scientific">Deinococcus taklimakanensis</name>
    <dbReference type="NCBI Taxonomy" id="536443"/>
    <lineage>
        <taxon>Bacteria</taxon>
        <taxon>Thermotogati</taxon>
        <taxon>Deinococcota</taxon>
        <taxon>Deinococci</taxon>
        <taxon>Deinococcales</taxon>
        <taxon>Deinococcaceae</taxon>
        <taxon>Deinococcus</taxon>
    </lineage>
</organism>
<evidence type="ECO:0000313" key="12">
    <source>
        <dbReference type="Proteomes" id="UP001597475"/>
    </source>
</evidence>
<feature type="active site" evidence="9">
    <location>
        <position position="80"/>
    </location>
</feature>
<keyword evidence="6" id="KW-0645">Protease</keyword>
<dbReference type="PANTHER" id="PTHR23402:SF1">
    <property type="entry name" value="PYROGLUTAMYL-PEPTIDASE I"/>
    <property type="match status" value="1"/>
</dbReference>
<dbReference type="InterPro" id="IPR000816">
    <property type="entry name" value="Peptidase_C15"/>
</dbReference>
<evidence type="ECO:0000256" key="4">
    <source>
        <dbReference type="ARBA" id="ARBA00006641"/>
    </source>
</evidence>
<evidence type="ECO:0000256" key="6">
    <source>
        <dbReference type="ARBA" id="ARBA00022670"/>
    </source>
</evidence>
<name>A0ABW5P2U3_9DEIO</name>
<dbReference type="PANTHER" id="PTHR23402">
    <property type="entry name" value="PROTEASE FAMILY C15 PYROGLUTAMYL-PEPTIDASE I-RELATED"/>
    <property type="match status" value="1"/>
</dbReference>
<evidence type="ECO:0000313" key="11">
    <source>
        <dbReference type="EMBL" id="MFD2608427.1"/>
    </source>
</evidence>
<dbReference type="PIRSF" id="PIRSF015592">
    <property type="entry name" value="Prld-crbxl_pptds"/>
    <property type="match status" value="1"/>
</dbReference>
<sequence length="231" mass="24042">MPTLLLTGFEPFHTHPDNPSARAAQALDGARLGNWTVQSALLPVDPHAAGRALDSLLDALCPDAALLTGLAAGRPHVTLERVAVNVMDFNIPDNAGNTYRDRPAHEHPDAPAARLSTLPLRAIQAAWRAAGIPGGVSNTAGLYVCNFVMYHALSRLAQAGRSGVPCGFLHVPANAAVALAVPEDRPPLPYLPQEEITRAVRVAASVLAGDVVDGDVVDGDVVDGTVQAGTI</sequence>
<evidence type="ECO:0000256" key="2">
    <source>
        <dbReference type="ARBA" id="ARBA00002280"/>
    </source>
</evidence>
<keyword evidence="7" id="KW-0378">Hydrolase</keyword>
<protein>
    <recommendedName>
        <fullName evidence="9">Pyroglutamyl-peptidase I</fullName>
        <ecNumber evidence="9">3.4.19.3</ecNumber>
    </recommendedName>
</protein>
<evidence type="ECO:0000256" key="5">
    <source>
        <dbReference type="ARBA" id="ARBA00022490"/>
    </source>
</evidence>
<evidence type="ECO:0000256" key="7">
    <source>
        <dbReference type="ARBA" id="ARBA00022801"/>
    </source>
</evidence>
<dbReference type="RefSeq" id="WP_386842939.1">
    <property type="nucleotide sequence ID" value="NZ_JBHUMK010000011.1"/>
</dbReference>
<dbReference type="InterPro" id="IPR016125">
    <property type="entry name" value="Peptidase_C15-like"/>
</dbReference>
<keyword evidence="8" id="KW-0788">Thiol protease</keyword>
<keyword evidence="5" id="KW-0963">Cytoplasm</keyword>
<dbReference type="Pfam" id="PF01470">
    <property type="entry name" value="Peptidase_C15"/>
    <property type="match status" value="1"/>
</dbReference>
<dbReference type="EMBL" id="JBHUMK010000011">
    <property type="protein sequence ID" value="MFD2608427.1"/>
    <property type="molecule type" value="Genomic_DNA"/>
</dbReference>
<dbReference type="Gene3D" id="3.40.630.20">
    <property type="entry name" value="Peptidase C15, pyroglutamyl peptidase I-like"/>
    <property type="match status" value="1"/>
</dbReference>
<evidence type="ECO:0000256" key="1">
    <source>
        <dbReference type="ARBA" id="ARBA00001770"/>
    </source>
</evidence>